<sequence>MPYDRLPQAAKRIAVIGGGISGMGAAHALAADHLVTLIEAEPRLGGHARTVLAGKRDDQPVDTGFIVFNHATYPNLRALFDELDVPTAKAQMTFATSVDGGRFEYALNSLDSVFGQRRNIADPRFWGFLRDIARFNSQAEALVEGEEMTIAGLLGKLGTGAWFRDYYILPFSGAIWSTPTHGILEFPAAALVRFFRNHALLSATGQHQWYTVRGGSVEYVRRLHASMTARGVDIRTGTRVTGVTRTAFGVQVATEGQGWEDFDEVVLATHSDISLKLLQDADPQEQAALSAIRYQPNTAVLHSDARLMPRRKRCWAAWNYTEAAGARPDRISLSYWMNALQPIPKHDPLFVTLNPVREIRDETIHDTTTFHHPVYDVGALAAQQVLKARNGQNRTWFCGAWMRNGFHEDGLASALDVVAGLQTPLQIAAE</sequence>
<accession>A0ABV3L8K7</accession>
<dbReference type="RefSeq" id="WP_366193803.1">
    <property type="nucleotide sequence ID" value="NZ_JBFBVU010000019.1"/>
</dbReference>
<name>A0ABV3L8K7_9RHOB</name>
<dbReference type="SUPFAM" id="SSF51905">
    <property type="entry name" value="FAD/NAD(P)-binding domain"/>
    <property type="match status" value="1"/>
</dbReference>
<evidence type="ECO:0000313" key="2">
    <source>
        <dbReference type="EMBL" id="MEV8467892.1"/>
    </source>
</evidence>
<reference evidence="2 3" key="1">
    <citation type="submission" date="2024-07" db="EMBL/GenBank/DDBJ databases">
        <authorList>
            <person name="Kang M."/>
        </authorList>
    </citation>
    <scope>NUCLEOTIDE SEQUENCE [LARGE SCALE GENOMIC DNA]</scope>
    <source>
        <strain evidence="2 3">DFM31</strain>
    </source>
</reference>
<comment type="caution">
    <text evidence="2">The sequence shown here is derived from an EMBL/GenBank/DDBJ whole genome shotgun (WGS) entry which is preliminary data.</text>
</comment>
<gene>
    <name evidence="2" type="ORF">AB0T83_14025</name>
</gene>
<dbReference type="Proteomes" id="UP001553161">
    <property type="component" value="Unassembled WGS sequence"/>
</dbReference>
<dbReference type="Gene3D" id="3.50.50.60">
    <property type="entry name" value="FAD/NAD(P)-binding domain"/>
    <property type="match status" value="1"/>
</dbReference>
<evidence type="ECO:0000259" key="1">
    <source>
        <dbReference type="Pfam" id="PF01593"/>
    </source>
</evidence>
<dbReference type="EMBL" id="JBFBVU010000019">
    <property type="protein sequence ID" value="MEV8467892.1"/>
    <property type="molecule type" value="Genomic_DNA"/>
</dbReference>
<keyword evidence="3" id="KW-1185">Reference proteome</keyword>
<dbReference type="InterPro" id="IPR036188">
    <property type="entry name" value="FAD/NAD-bd_sf"/>
</dbReference>
<protein>
    <submittedName>
        <fullName evidence="2">FAD-dependent oxidoreductase</fullName>
    </submittedName>
</protein>
<evidence type="ECO:0000313" key="3">
    <source>
        <dbReference type="Proteomes" id="UP001553161"/>
    </source>
</evidence>
<dbReference type="Pfam" id="PF01593">
    <property type="entry name" value="Amino_oxidase"/>
    <property type="match status" value="1"/>
</dbReference>
<dbReference type="InterPro" id="IPR050464">
    <property type="entry name" value="Zeta_carotene_desat/Oxidored"/>
</dbReference>
<dbReference type="PANTHER" id="PTHR42923:SF17">
    <property type="entry name" value="AMINE OXIDASE DOMAIN-CONTAINING PROTEIN"/>
    <property type="match status" value="1"/>
</dbReference>
<dbReference type="Gene3D" id="1.10.405.20">
    <property type="match status" value="1"/>
</dbReference>
<dbReference type="PANTHER" id="PTHR42923">
    <property type="entry name" value="PROTOPORPHYRINOGEN OXIDASE"/>
    <property type="match status" value="1"/>
</dbReference>
<proteinExistence type="predicted"/>
<dbReference type="InterPro" id="IPR002937">
    <property type="entry name" value="Amino_oxidase"/>
</dbReference>
<feature type="domain" description="Amine oxidase" evidence="1">
    <location>
        <begin position="20"/>
        <end position="299"/>
    </location>
</feature>
<organism evidence="2 3">
    <name type="scientific">Meridianimarinicoccus marinus</name>
    <dbReference type="NCBI Taxonomy" id="3231483"/>
    <lineage>
        <taxon>Bacteria</taxon>
        <taxon>Pseudomonadati</taxon>
        <taxon>Pseudomonadota</taxon>
        <taxon>Alphaproteobacteria</taxon>
        <taxon>Rhodobacterales</taxon>
        <taxon>Paracoccaceae</taxon>
        <taxon>Meridianimarinicoccus</taxon>
    </lineage>
</organism>